<organism evidence="2 3">
    <name type="scientific">Candidatus Acutalibacter ornithocaccae</name>
    <dbReference type="NCBI Taxonomy" id="2838416"/>
    <lineage>
        <taxon>Bacteria</taxon>
        <taxon>Bacillati</taxon>
        <taxon>Bacillota</taxon>
        <taxon>Clostridia</taxon>
        <taxon>Eubacteriales</taxon>
        <taxon>Acutalibacteraceae</taxon>
        <taxon>Acutalibacter</taxon>
    </lineage>
</organism>
<feature type="transmembrane region" description="Helical" evidence="1">
    <location>
        <begin position="163"/>
        <end position="191"/>
    </location>
</feature>
<feature type="transmembrane region" description="Helical" evidence="1">
    <location>
        <begin position="96"/>
        <end position="115"/>
    </location>
</feature>
<keyword evidence="1" id="KW-0812">Transmembrane</keyword>
<dbReference type="InterPro" id="IPR039672">
    <property type="entry name" value="MFS_2"/>
</dbReference>
<evidence type="ECO:0000313" key="2">
    <source>
        <dbReference type="EMBL" id="HJB37853.1"/>
    </source>
</evidence>
<feature type="transmembrane region" description="Helical" evidence="1">
    <location>
        <begin position="252"/>
        <end position="276"/>
    </location>
</feature>
<dbReference type="InterPro" id="IPR036259">
    <property type="entry name" value="MFS_trans_sf"/>
</dbReference>
<feature type="transmembrane region" description="Helical" evidence="1">
    <location>
        <begin position="389"/>
        <end position="412"/>
    </location>
</feature>
<feature type="transmembrane region" description="Helical" evidence="1">
    <location>
        <begin position="63"/>
        <end position="84"/>
    </location>
</feature>
<feature type="transmembrane region" description="Helical" evidence="1">
    <location>
        <begin position="432"/>
        <end position="453"/>
    </location>
</feature>
<feature type="transmembrane region" description="Helical" evidence="1">
    <location>
        <begin position="121"/>
        <end position="142"/>
    </location>
</feature>
<dbReference type="AlphaFoldDB" id="A0A9D2LZY8"/>
<feature type="transmembrane region" description="Helical" evidence="1">
    <location>
        <begin position="197"/>
        <end position="218"/>
    </location>
</feature>
<dbReference type="EMBL" id="DWXZ01000152">
    <property type="protein sequence ID" value="HJB37853.1"/>
    <property type="molecule type" value="Genomic_DNA"/>
</dbReference>
<sequence>MKKFSLPGTLCKNETVGKGERFLGYLVGPLGFGFLSIMVNSYLNVYYTDVCGLGRLWGGSFMSVYPILVKGLDVLTYLAAGWLVDRTVTTQGKARPYLLLSGALLPVSALLLFLVPQGNDFLTAAAVLCSNLFFFAVVATLYGTANTLMVPLSSTDPRERSQLAVTVNAQGLLTGATVAVVFPAVILPAIGVDQGRWITVMVCTAVVAVPLLALQYLFTRERVTEQEQAAGERRPKLSLARQLRCCAKSRPWLLLMAYFLLLGLVNALSSSAVFYYCSWVLGSYNDGITQVLFYAIGNLPMGIGVFLCNPLCKRLGRTRAMVGGLLLSCGGLGVCLVFPTSLPAVLAGQFIKAFGTIPSTYLASVLLSEALDDVQAKSGVRCDGFTSSLYNSMLTITNGLAVSLLNGGMALFGYLAPAAGAIPTQPQAVRGFFTFCQLGVPLLAYPVLAALLYGMGKSQGSVKASKEAA</sequence>
<dbReference type="Pfam" id="PF13347">
    <property type="entry name" value="MFS_2"/>
    <property type="match status" value="1"/>
</dbReference>
<dbReference type="Proteomes" id="UP000824214">
    <property type="component" value="Unassembled WGS sequence"/>
</dbReference>
<proteinExistence type="predicted"/>
<keyword evidence="1" id="KW-1133">Transmembrane helix</keyword>
<evidence type="ECO:0000313" key="3">
    <source>
        <dbReference type="Proteomes" id="UP000824214"/>
    </source>
</evidence>
<feature type="transmembrane region" description="Helical" evidence="1">
    <location>
        <begin position="320"/>
        <end position="340"/>
    </location>
</feature>
<dbReference type="PANTHER" id="PTHR11328:SF24">
    <property type="entry name" value="MAJOR FACILITATOR SUPERFAMILY (MFS) PROFILE DOMAIN-CONTAINING PROTEIN"/>
    <property type="match status" value="1"/>
</dbReference>
<comment type="caution">
    <text evidence="2">The sequence shown here is derived from an EMBL/GenBank/DDBJ whole genome shotgun (WGS) entry which is preliminary data.</text>
</comment>
<dbReference type="GO" id="GO:0005886">
    <property type="term" value="C:plasma membrane"/>
    <property type="evidence" value="ECO:0007669"/>
    <property type="project" value="TreeGrafter"/>
</dbReference>
<feature type="transmembrane region" description="Helical" evidence="1">
    <location>
        <begin position="22"/>
        <end position="43"/>
    </location>
</feature>
<name>A0A9D2LZY8_9FIRM</name>
<evidence type="ECO:0000256" key="1">
    <source>
        <dbReference type="SAM" id="Phobius"/>
    </source>
</evidence>
<reference evidence="2" key="1">
    <citation type="journal article" date="2021" name="PeerJ">
        <title>Extensive microbial diversity within the chicken gut microbiome revealed by metagenomics and culture.</title>
        <authorList>
            <person name="Gilroy R."/>
            <person name="Ravi A."/>
            <person name="Getino M."/>
            <person name="Pursley I."/>
            <person name="Horton D.L."/>
            <person name="Alikhan N.F."/>
            <person name="Baker D."/>
            <person name="Gharbi K."/>
            <person name="Hall N."/>
            <person name="Watson M."/>
            <person name="Adriaenssens E.M."/>
            <person name="Foster-Nyarko E."/>
            <person name="Jarju S."/>
            <person name="Secka A."/>
            <person name="Antonio M."/>
            <person name="Oren A."/>
            <person name="Chaudhuri R.R."/>
            <person name="La Ragione R."/>
            <person name="Hildebrand F."/>
            <person name="Pallen M.J."/>
        </authorList>
    </citation>
    <scope>NUCLEOTIDE SEQUENCE</scope>
    <source>
        <strain evidence="2">ChiBcolR8-3208</strain>
    </source>
</reference>
<feature type="transmembrane region" description="Helical" evidence="1">
    <location>
        <begin position="288"/>
        <end position="308"/>
    </location>
</feature>
<dbReference type="PANTHER" id="PTHR11328">
    <property type="entry name" value="MAJOR FACILITATOR SUPERFAMILY DOMAIN-CONTAINING PROTEIN"/>
    <property type="match status" value="1"/>
</dbReference>
<protein>
    <submittedName>
        <fullName evidence="2">MFS transporter</fullName>
    </submittedName>
</protein>
<dbReference type="SUPFAM" id="SSF103473">
    <property type="entry name" value="MFS general substrate transporter"/>
    <property type="match status" value="1"/>
</dbReference>
<dbReference type="GO" id="GO:0015293">
    <property type="term" value="F:symporter activity"/>
    <property type="evidence" value="ECO:0007669"/>
    <property type="project" value="InterPro"/>
</dbReference>
<dbReference type="Gene3D" id="1.20.1250.20">
    <property type="entry name" value="MFS general substrate transporter like domains"/>
    <property type="match status" value="2"/>
</dbReference>
<reference evidence="2" key="2">
    <citation type="submission" date="2021-04" db="EMBL/GenBank/DDBJ databases">
        <authorList>
            <person name="Gilroy R."/>
        </authorList>
    </citation>
    <scope>NUCLEOTIDE SEQUENCE</scope>
    <source>
        <strain evidence="2">ChiBcolR8-3208</strain>
    </source>
</reference>
<accession>A0A9D2LZY8</accession>
<gene>
    <name evidence="2" type="ORF">H9942_07280</name>
</gene>
<dbReference type="GO" id="GO:0008643">
    <property type="term" value="P:carbohydrate transport"/>
    <property type="evidence" value="ECO:0007669"/>
    <property type="project" value="InterPro"/>
</dbReference>
<keyword evidence="1" id="KW-0472">Membrane</keyword>